<dbReference type="Proteomes" id="UP000299102">
    <property type="component" value="Unassembled WGS sequence"/>
</dbReference>
<dbReference type="AlphaFoldDB" id="A0A4C1XWI9"/>
<reference evidence="2 3" key="1">
    <citation type="journal article" date="2019" name="Commun. Biol.">
        <title>The bagworm genome reveals a unique fibroin gene that provides high tensile strength.</title>
        <authorList>
            <person name="Kono N."/>
            <person name="Nakamura H."/>
            <person name="Ohtoshi R."/>
            <person name="Tomita M."/>
            <person name="Numata K."/>
            <person name="Arakawa K."/>
        </authorList>
    </citation>
    <scope>NUCLEOTIDE SEQUENCE [LARGE SCALE GENOMIC DNA]</scope>
</reference>
<evidence type="ECO:0000256" key="1">
    <source>
        <dbReference type="SAM" id="MobiDB-lite"/>
    </source>
</evidence>
<keyword evidence="3" id="KW-1185">Reference proteome</keyword>
<comment type="caution">
    <text evidence="2">The sequence shown here is derived from an EMBL/GenBank/DDBJ whole genome shotgun (WGS) entry which is preliminary data.</text>
</comment>
<organism evidence="2 3">
    <name type="scientific">Eumeta variegata</name>
    <name type="common">Bagworm moth</name>
    <name type="synonym">Eumeta japonica</name>
    <dbReference type="NCBI Taxonomy" id="151549"/>
    <lineage>
        <taxon>Eukaryota</taxon>
        <taxon>Metazoa</taxon>
        <taxon>Ecdysozoa</taxon>
        <taxon>Arthropoda</taxon>
        <taxon>Hexapoda</taxon>
        <taxon>Insecta</taxon>
        <taxon>Pterygota</taxon>
        <taxon>Neoptera</taxon>
        <taxon>Endopterygota</taxon>
        <taxon>Lepidoptera</taxon>
        <taxon>Glossata</taxon>
        <taxon>Ditrysia</taxon>
        <taxon>Tineoidea</taxon>
        <taxon>Psychidae</taxon>
        <taxon>Oiketicinae</taxon>
        <taxon>Eumeta</taxon>
    </lineage>
</organism>
<evidence type="ECO:0000313" key="3">
    <source>
        <dbReference type="Proteomes" id="UP000299102"/>
    </source>
</evidence>
<sequence>MFARRPPAAAAPGAIAPAAVTEAEVIELSEDALPPRMQRHLHADNDRASDKNTSASGAAGRGRAGGAAPYVILLLAAEICYLLARPAAAASFVLAGRGVRRSRSRT</sequence>
<gene>
    <name evidence="2" type="ORF">EVAR_49357_1</name>
</gene>
<name>A0A4C1XWI9_EUMVA</name>
<feature type="compositionally biased region" description="Basic and acidic residues" evidence="1">
    <location>
        <begin position="41"/>
        <end position="50"/>
    </location>
</feature>
<feature type="region of interest" description="Disordered" evidence="1">
    <location>
        <begin position="31"/>
        <end position="64"/>
    </location>
</feature>
<protein>
    <submittedName>
        <fullName evidence="2">Uncharacterized protein</fullName>
    </submittedName>
</protein>
<proteinExistence type="predicted"/>
<dbReference type="EMBL" id="BGZK01000984">
    <property type="protein sequence ID" value="GBP67463.1"/>
    <property type="molecule type" value="Genomic_DNA"/>
</dbReference>
<evidence type="ECO:0000313" key="2">
    <source>
        <dbReference type="EMBL" id="GBP67463.1"/>
    </source>
</evidence>
<accession>A0A4C1XWI9</accession>